<evidence type="ECO:0000313" key="2">
    <source>
        <dbReference type="EMBL" id="KAG8092175.1"/>
    </source>
</evidence>
<reference evidence="2" key="1">
    <citation type="journal article" date="2021" name="bioRxiv">
        <title>Whole Genome Assembly and Annotation of Northern Wild Rice, Zizania palustris L., Supports a Whole Genome Duplication in the Zizania Genus.</title>
        <authorList>
            <person name="Haas M."/>
            <person name="Kono T."/>
            <person name="Macchietto M."/>
            <person name="Millas R."/>
            <person name="McGilp L."/>
            <person name="Shao M."/>
            <person name="Duquette J."/>
            <person name="Hirsch C.N."/>
            <person name="Kimball J."/>
        </authorList>
    </citation>
    <scope>NUCLEOTIDE SEQUENCE</scope>
    <source>
        <tissue evidence="2">Fresh leaf tissue</tissue>
    </source>
</reference>
<name>A0A8J5WJ34_ZIZPA</name>
<dbReference type="AlphaFoldDB" id="A0A8J5WJ34"/>
<feature type="signal peptide" evidence="1">
    <location>
        <begin position="1"/>
        <end position="22"/>
    </location>
</feature>
<protein>
    <submittedName>
        <fullName evidence="2">Uncharacterized protein</fullName>
    </submittedName>
</protein>
<evidence type="ECO:0000313" key="3">
    <source>
        <dbReference type="Proteomes" id="UP000729402"/>
    </source>
</evidence>
<comment type="caution">
    <text evidence="2">The sequence shown here is derived from an EMBL/GenBank/DDBJ whole genome shotgun (WGS) entry which is preliminary data.</text>
</comment>
<keyword evidence="1" id="KW-0732">Signal</keyword>
<evidence type="ECO:0000256" key="1">
    <source>
        <dbReference type="SAM" id="SignalP"/>
    </source>
</evidence>
<feature type="chain" id="PRO_5035217954" evidence="1">
    <location>
        <begin position="23"/>
        <end position="84"/>
    </location>
</feature>
<reference evidence="2" key="2">
    <citation type="submission" date="2021-02" db="EMBL/GenBank/DDBJ databases">
        <authorList>
            <person name="Kimball J.A."/>
            <person name="Haas M.W."/>
            <person name="Macchietto M."/>
            <person name="Kono T."/>
            <person name="Duquette J."/>
            <person name="Shao M."/>
        </authorList>
    </citation>
    <scope>NUCLEOTIDE SEQUENCE</scope>
    <source>
        <tissue evidence="2">Fresh leaf tissue</tissue>
    </source>
</reference>
<dbReference type="EMBL" id="JAAALK010000080">
    <property type="protein sequence ID" value="KAG8092175.1"/>
    <property type="molecule type" value="Genomic_DNA"/>
</dbReference>
<proteinExistence type="predicted"/>
<keyword evidence="3" id="KW-1185">Reference proteome</keyword>
<accession>A0A8J5WJ34</accession>
<dbReference type="Proteomes" id="UP000729402">
    <property type="component" value="Unassembled WGS sequence"/>
</dbReference>
<sequence>MVSLWQLAHLDLEAILFVPVEGLWSGSSVTSDGGSARRICGKRASRYGRTNPRGECQIWSRNRWRAPVDLRERPVVELWRATTR</sequence>
<gene>
    <name evidence="2" type="ORF">GUJ93_ZPchr0012g21352</name>
</gene>
<organism evidence="2 3">
    <name type="scientific">Zizania palustris</name>
    <name type="common">Northern wild rice</name>
    <dbReference type="NCBI Taxonomy" id="103762"/>
    <lineage>
        <taxon>Eukaryota</taxon>
        <taxon>Viridiplantae</taxon>
        <taxon>Streptophyta</taxon>
        <taxon>Embryophyta</taxon>
        <taxon>Tracheophyta</taxon>
        <taxon>Spermatophyta</taxon>
        <taxon>Magnoliopsida</taxon>
        <taxon>Liliopsida</taxon>
        <taxon>Poales</taxon>
        <taxon>Poaceae</taxon>
        <taxon>BOP clade</taxon>
        <taxon>Oryzoideae</taxon>
        <taxon>Oryzeae</taxon>
        <taxon>Zizaniinae</taxon>
        <taxon>Zizania</taxon>
    </lineage>
</organism>